<feature type="domain" description="DBB" evidence="1">
    <location>
        <begin position="240"/>
        <end position="281"/>
    </location>
</feature>
<dbReference type="PANTHER" id="PTHR16267">
    <property type="entry name" value="BANK1/PIK3AP1 FAMILY MEMBER"/>
    <property type="match status" value="1"/>
</dbReference>
<dbReference type="Gene3D" id="1.25.40.20">
    <property type="entry name" value="Ankyrin repeat-containing domain"/>
    <property type="match status" value="1"/>
</dbReference>
<dbReference type="GO" id="GO:0005104">
    <property type="term" value="F:fibroblast growth factor receptor binding"/>
    <property type="evidence" value="ECO:0007669"/>
    <property type="project" value="TreeGrafter"/>
</dbReference>
<dbReference type="GO" id="GO:0005068">
    <property type="term" value="F:transmembrane receptor protein tyrosine kinase adaptor activity"/>
    <property type="evidence" value="ECO:0007669"/>
    <property type="project" value="TreeGrafter"/>
</dbReference>
<dbReference type="InterPro" id="IPR052446">
    <property type="entry name" value="B-cell_PI3K-Signaling_Adptrs"/>
</dbReference>
<dbReference type="InterPro" id="IPR036770">
    <property type="entry name" value="Ankyrin_rpt-contain_sf"/>
</dbReference>
<keyword evidence="3" id="KW-1185">Reference proteome</keyword>
<organism evidence="2 3">
    <name type="scientific">Potamilus streckersoni</name>
    <dbReference type="NCBI Taxonomy" id="2493646"/>
    <lineage>
        <taxon>Eukaryota</taxon>
        <taxon>Metazoa</taxon>
        <taxon>Spiralia</taxon>
        <taxon>Lophotrochozoa</taxon>
        <taxon>Mollusca</taxon>
        <taxon>Bivalvia</taxon>
        <taxon>Autobranchia</taxon>
        <taxon>Heteroconchia</taxon>
        <taxon>Palaeoheterodonta</taxon>
        <taxon>Unionida</taxon>
        <taxon>Unionoidea</taxon>
        <taxon>Unionidae</taxon>
        <taxon>Ambleminae</taxon>
        <taxon>Lampsilini</taxon>
        <taxon>Potamilus</taxon>
    </lineage>
</organism>
<dbReference type="AlphaFoldDB" id="A0AAE0W3Z6"/>
<proteinExistence type="predicted"/>
<dbReference type="EMBL" id="JAEAOA010001207">
    <property type="protein sequence ID" value="KAK3600209.1"/>
    <property type="molecule type" value="Genomic_DNA"/>
</dbReference>
<accession>A0AAE0W3Z6</accession>
<evidence type="ECO:0000259" key="1">
    <source>
        <dbReference type="Pfam" id="PF14545"/>
    </source>
</evidence>
<comment type="caution">
    <text evidence="2">The sequence shown here is derived from an EMBL/GenBank/DDBJ whole genome shotgun (WGS) entry which is preliminary data.</text>
</comment>
<reference evidence="2" key="1">
    <citation type="journal article" date="2021" name="Genome Biol. Evol.">
        <title>A High-Quality Reference Genome for a Parasitic Bivalve with Doubly Uniparental Inheritance (Bivalvia: Unionida).</title>
        <authorList>
            <person name="Smith C.H."/>
        </authorList>
    </citation>
    <scope>NUCLEOTIDE SEQUENCE</scope>
    <source>
        <strain evidence="2">CHS0354</strain>
    </source>
</reference>
<dbReference type="SUPFAM" id="SSF48403">
    <property type="entry name" value="Ankyrin repeat"/>
    <property type="match status" value="1"/>
</dbReference>
<protein>
    <recommendedName>
        <fullName evidence="1">DBB domain-containing protein</fullName>
    </recommendedName>
</protein>
<evidence type="ECO:0000313" key="2">
    <source>
        <dbReference type="EMBL" id="KAK3600209.1"/>
    </source>
</evidence>
<dbReference type="InterPro" id="IPR017893">
    <property type="entry name" value="DBB_domain"/>
</dbReference>
<dbReference type="Pfam" id="PF14545">
    <property type="entry name" value="DBB"/>
    <property type="match status" value="1"/>
</dbReference>
<gene>
    <name evidence="2" type="ORF">CHS0354_019835</name>
</gene>
<dbReference type="GO" id="GO:0005829">
    <property type="term" value="C:cytosol"/>
    <property type="evidence" value="ECO:0007669"/>
    <property type="project" value="TreeGrafter"/>
</dbReference>
<name>A0AAE0W3Z6_9BIVA</name>
<reference evidence="2" key="3">
    <citation type="submission" date="2023-05" db="EMBL/GenBank/DDBJ databases">
        <authorList>
            <person name="Smith C.H."/>
        </authorList>
    </citation>
    <scope>NUCLEOTIDE SEQUENCE</scope>
    <source>
        <strain evidence="2">CHS0354</strain>
        <tissue evidence="2">Mantle</tissue>
    </source>
</reference>
<evidence type="ECO:0000313" key="3">
    <source>
        <dbReference type="Proteomes" id="UP001195483"/>
    </source>
</evidence>
<sequence>MATHKEISIHYHPQDGTEWAKYLQSKLGEREYQIGIGLNDVTSNDISQGKSKINVFLITPDFLELIDPNIIKGFDHKCSLSVLMGVGTEDFTLITKEHGVHEDVKDWITLIVDASEESVRHLLMTIVTLYDNDYPPPKIQMIFKEVIGEGMNVYIGLEKKAESDVSVHFDGNDEELKATYTDRYFYTFSLTDEEAQMFSTFNVRCKKNIIGEGQLRDIVPSTQQVNPTAGHVYCNIGEKQTKLQQLRILLENEIHPINLLCQCMGLCVSETEQLDRKLANKISALDFPEHLSFISSHEDPPEIQFDRRWPTLLHFAAEYDLVNFAEALLLYPALQVACQIRNRDGHTPDELAHHSGHLELSEMLRMFSHFILNVRRFSNDSGFGDKVRLSQIKSYIEERESFESSQMCLPPPTPHVGYVRPPKPRPVQVVQMQSVEATAVGPDRRADDISTNREVKEEDTEKNVKDEVYDSEEIMCRLEETTEPHIKLQTESVAAEEIVFIAHPEAFQEPTLRMESNAAAENIPRHQRINMREEIKPVAKKRGFFYKLLRRKEKPRKCVAMEPFLPPVDEFQIRDSDIRMSMRLSHAMRDKNITYPTLPSKKPSRP</sequence>
<dbReference type="PANTHER" id="PTHR16267:SF11">
    <property type="entry name" value="STUMPS, ISOFORM E"/>
    <property type="match status" value="1"/>
</dbReference>
<reference evidence="2" key="2">
    <citation type="journal article" date="2021" name="Genome Biol. Evol.">
        <title>Developing a high-quality reference genome for a parasitic bivalve with doubly uniparental inheritance (Bivalvia: Unionida).</title>
        <authorList>
            <person name="Smith C.H."/>
        </authorList>
    </citation>
    <scope>NUCLEOTIDE SEQUENCE</scope>
    <source>
        <strain evidence="2">CHS0354</strain>
        <tissue evidence="2">Mantle</tissue>
    </source>
</reference>
<dbReference type="Proteomes" id="UP001195483">
    <property type="component" value="Unassembled WGS sequence"/>
</dbReference>